<gene>
    <name evidence="3" type="ORF">J5N97_018540</name>
</gene>
<accession>A0A9D5CC35</accession>
<feature type="domain" description="GPI inositol-deacylase PGAP1-like alpha/beta" evidence="2">
    <location>
        <begin position="11"/>
        <end position="77"/>
    </location>
</feature>
<dbReference type="OrthoDB" id="1678692at2759"/>
<reference evidence="3" key="1">
    <citation type="submission" date="2021-03" db="EMBL/GenBank/DDBJ databases">
        <authorList>
            <person name="Li Z."/>
            <person name="Yang C."/>
        </authorList>
    </citation>
    <scope>NUCLEOTIDE SEQUENCE</scope>
    <source>
        <strain evidence="3">Dzin_1.0</strain>
        <tissue evidence="3">Leaf</tissue>
    </source>
</reference>
<dbReference type="PANTHER" id="PTHR31934:SF6">
    <property type="entry name" value="ALPHA_BETA-HYDROLASES SUPERFAMILY PROTEIN"/>
    <property type="match status" value="1"/>
</dbReference>
<dbReference type="InterPro" id="IPR012908">
    <property type="entry name" value="PGAP1-ab_dom-like"/>
</dbReference>
<name>A0A9D5CC35_9LILI</name>
<dbReference type="GO" id="GO:0016788">
    <property type="term" value="F:hydrolase activity, acting on ester bonds"/>
    <property type="evidence" value="ECO:0007669"/>
    <property type="project" value="InterPro"/>
</dbReference>
<comment type="similarity">
    <text evidence="1">Belongs to the GPI inositol-deacylase family.</text>
</comment>
<comment type="caution">
    <text evidence="3">The sequence shown here is derived from an EMBL/GenBank/DDBJ whole genome shotgun (WGS) entry which is preliminary data.</text>
</comment>
<evidence type="ECO:0000256" key="1">
    <source>
        <dbReference type="RuleBase" id="RU365011"/>
    </source>
</evidence>
<comment type="subcellular location">
    <subcellularLocation>
        <location evidence="1">Endoplasmic reticulum membrane</location>
    </subcellularLocation>
</comment>
<dbReference type="Proteomes" id="UP001085076">
    <property type="component" value="Miscellaneous, Linkage group lg05"/>
</dbReference>
<keyword evidence="4" id="KW-1185">Reference proteome</keyword>
<dbReference type="EMBL" id="JAGGNH010000005">
    <property type="protein sequence ID" value="KAJ0970581.1"/>
    <property type="molecule type" value="Genomic_DNA"/>
</dbReference>
<evidence type="ECO:0000313" key="4">
    <source>
        <dbReference type="Proteomes" id="UP001085076"/>
    </source>
</evidence>
<protein>
    <recommendedName>
        <fullName evidence="1">GPI inositol-deacylase</fullName>
        <ecNumber evidence="1">3.1.-.-</ecNumber>
    </recommendedName>
</protein>
<evidence type="ECO:0000313" key="3">
    <source>
        <dbReference type="EMBL" id="KAJ0970581.1"/>
    </source>
</evidence>
<keyword evidence="1" id="KW-0472">Membrane</keyword>
<sequence>MANASRIKEIIEKLYYRSRKRVVILGHSKGGVDSAAALSIYWNQLKDKVVGLVLAQSPYAGNPVASDILRPGLLKHVNFRKEVVEIFMSGILNGDLRAIEDLTYEKRMEFLRSYPLPREIPVDSFHTETCNIDFLKLRYREKSDGIVTRKDAEAPGSVVVRSRRKLDHAWIIRPCLNEDPREANNSQLIEALFTLLVEVADRKGRLLLAN</sequence>
<dbReference type="EC" id="3.1.-.-" evidence="1"/>
<keyword evidence="1" id="KW-0378">Hydrolase</keyword>
<dbReference type="Gene3D" id="3.40.50.1820">
    <property type="entry name" value="alpha/beta hydrolase"/>
    <property type="match status" value="1"/>
</dbReference>
<keyword evidence="1" id="KW-0256">Endoplasmic reticulum</keyword>
<organism evidence="3 4">
    <name type="scientific">Dioscorea zingiberensis</name>
    <dbReference type="NCBI Taxonomy" id="325984"/>
    <lineage>
        <taxon>Eukaryota</taxon>
        <taxon>Viridiplantae</taxon>
        <taxon>Streptophyta</taxon>
        <taxon>Embryophyta</taxon>
        <taxon>Tracheophyta</taxon>
        <taxon>Spermatophyta</taxon>
        <taxon>Magnoliopsida</taxon>
        <taxon>Liliopsida</taxon>
        <taxon>Dioscoreales</taxon>
        <taxon>Dioscoreaceae</taxon>
        <taxon>Dioscorea</taxon>
    </lineage>
</organism>
<keyword evidence="1" id="KW-0813">Transport</keyword>
<dbReference type="PANTHER" id="PTHR31934">
    <property type="entry name" value="ALPHA/BETA-HYDROLASES SUPERFAMILY PROTEIN"/>
    <property type="match status" value="1"/>
</dbReference>
<dbReference type="GO" id="GO:0005789">
    <property type="term" value="C:endoplasmic reticulum membrane"/>
    <property type="evidence" value="ECO:0007669"/>
    <property type="project" value="UniProtKB-SubCell"/>
</dbReference>
<reference evidence="3" key="2">
    <citation type="journal article" date="2022" name="Hortic Res">
        <title>The genome of Dioscorea zingiberensis sheds light on the biosynthesis, origin and evolution of the medicinally important diosgenin saponins.</title>
        <authorList>
            <person name="Li Y."/>
            <person name="Tan C."/>
            <person name="Li Z."/>
            <person name="Guo J."/>
            <person name="Li S."/>
            <person name="Chen X."/>
            <person name="Wang C."/>
            <person name="Dai X."/>
            <person name="Yang H."/>
            <person name="Song W."/>
            <person name="Hou L."/>
            <person name="Xu J."/>
            <person name="Tong Z."/>
            <person name="Xu A."/>
            <person name="Yuan X."/>
            <person name="Wang W."/>
            <person name="Yang Q."/>
            <person name="Chen L."/>
            <person name="Sun Z."/>
            <person name="Wang K."/>
            <person name="Pan B."/>
            <person name="Chen J."/>
            <person name="Bao Y."/>
            <person name="Liu F."/>
            <person name="Qi X."/>
            <person name="Gang D.R."/>
            <person name="Wen J."/>
            <person name="Li J."/>
        </authorList>
    </citation>
    <scope>NUCLEOTIDE SEQUENCE</scope>
    <source>
        <strain evidence="3">Dzin_1.0</strain>
    </source>
</reference>
<dbReference type="Pfam" id="PF07819">
    <property type="entry name" value="PGAP1"/>
    <property type="match status" value="1"/>
</dbReference>
<comment type="function">
    <text evidence="1">Involved in inositol deacylation of GPI-anchored proteins which plays important roles in the quality control and ER-associated degradation of GPI-anchored proteins.</text>
</comment>
<dbReference type="GO" id="GO:0015031">
    <property type="term" value="P:protein transport"/>
    <property type="evidence" value="ECO:0007669"/>
    <property type="project" value="UniProtKB-KW"/>
</dbReference>
<keyword evidence="1" id="KW-0653">Protein transport</keyword>
<dbReference type="InterPro" id="IPR029058">
    <property type="entry name" value="AB_hydrolase_fold"/>
</dbReference>
<evidence type="ECO:0000259" key="2">
    <source>
        <dbReference type="Pfam" id="PF07819"/>
    </source>
</evidence>
<dbReference type="SUPFAM" id="SSF53474">
    <property type="entry name" value="alpha/beta-Hydrolases"/>
    <property type="match status" value="1"/>
</dbReference>
<proteinExistence type="inferred from homology"/>
<dbReference type="AlphaFoldDB" id="A0A9D5CC35"/>